<feature type="compositionally biased region" description="Basic residues" evidence="6">
    <location>
        <begin position="431"/>
        <end position="441"/>
    </location>
</feature>
<dbReference type="GO" id="GO:1990112">
    <property type="term" value="C:RQC complex"/>
    <property type="evidence" value="ECO:0007669"/>
    <property type="project" value="TreeGrafter"/>
</dbReference>
<dbReference type="RefSeq" id="WP_057748137.1">
    <property type="nucleotide sequence ID" value="NZ_BJVH01000001.1"/>
</dbReference>
<organism evidence="8 9">
    <name type="scientific">Pediococcus cellicola</name>
    <dbReference type="NCBI Taxonomy" id="319652"/>
    <lineage>
        <taxon>Bacteria</taxon>
        <taxon>Bacillati</taxon>
        <taxon>Bacillota</taxon>
        <taxon>Bacilli</taxon>
        <taxon>Lactobacillales</taxon>
        <taxon>Lactobacillaceae</taxon>
        <taxon>Pediococcus</taxon>
    </lineage>
</organism>
<dbReference type="GO" id="GO:0019843">
    <property type="term" value="F:rRNA binding"/>
    <property type="evidence" value="ECO:0007669"/>
    <property type="project" value="UniProtKB-UniRule"/>
</dbReference>
<dbReference type="OrthoDB" id="9766163at2"/>
<dbReference type="PANTHER" id="PTHR15239:SF6">
    <property type="entry name" value="RIBOSOME QUALITY CONTROL COMPLEX SUBUNIT NEMF"/>
    <property type="match status" value="1"/>
</dbReference>
<protein>
    <recommendedName>
        <fullName evidence="5">Rqc2 homolog RqcH</fullName>
        <shortName evidence="5">RqcH</shortName>
    </recommendedName>
</protein>
<evidence type="ECO:0000256" key="1">
    <source>
        <dbReference type="ARBA" id="ARBA00022555"/>
    </source>
</evidence>
<dbReference type="Pfam" id="PF05670">
    <property type="entry name" value="NFACT-R_1"/>
    <property type="match status" value="1"/>
</dbReference>
<reference evidence="8 9" key="1">
    <citation type="journal article" date="2015" name="Genome Announc.">
        <title>Expanding the biotechnology potential of lactobacilli through comparative genomics of 213 strains and associated genera.</title>
        <authorList>
            <person name="Sun Z."/>
            <person name="Harris H.M."/>
            <person name="McCann A."/>
            <person name="Guo C."/>
            <person name="Argimon S."/>
            <person name="Zhang W."/>
            <person name="Yang X."/>
            <person name="Jeffery I.B."/>
            <person name="Cooney J.C."/>
            <person name="Kagawa T.F."/>
            <person name="Liu W."/>
            <person name="Song Y."/>
            <person name="Salvetti E."/>
            <person name="Wrobel A."/>
            <person name="Rasinkangas P."/>
            <person name="Parkhill J."/>
            <person name="Rea M.C."/>
            <person name="O'Sullivan O."/>
            <person name="Ritari J."/>
            <person name="Douillard F.P."/>
            <person name="Paul Ross R."/>
            <person name="Yang R."/>
            <person name="Briner A.E."/>
            <person name="Felis G.E."/>
            <person name="de Vos W.M."/>
            <person name="Barrangou R."/>
            <person name="Klaenhammer T.R."/>
            <person name="Caufield P.W."/>
            <person name="Cui Y."/>
            <person name="Zhang H."/>
            <person name="O'Toole P.W."/>
        </authorList>
    </citation>
    <scope>NUCLEOTIDE SEQUENCE [LARGE SCALE GENOMIC DNA]</scope>
    <source>
        <strain evidence="8 9">DSM 17757</strain>
    </source>
</reference>
<evidence type="ECO:0000256" key="3">
    <source>
        <dbReference type="ARBA" id="ARBA00022884"/>
    </source>
</evidence>
<accession>A0A0R2IS60</accession>
<evidence type="ECO:0000256" key="5">
    <source>
        <dbReference type="HAMAP-Rule" id="MF_00844"/>
    </source>
</evidence>
<dbReference type="Proteomes" id="UP000051568">
    <property type="component" value="Unassembled WGS sequence"/>
</dbReference>
<dbReference type="GO" id="GO:0072344">
    <property type="term" value="P:rescue of stalled ribosome"/>
    <property type="evidence" value="ECO:0007669"/>
    <property type="project" value="UniProtKB-UniRule"/>
</dbReference>
<dbReference type="PANTHER" id="PTHR15239">
    <property type="entry name" value="NUCLEAR EXPORT MEDIATOR FACTOR NEMF"/>
    <property type="match status" value="1"/>
</dbReference>
<dbReference type="FunFam" id="2.30.310.10:FF:000004">
    <property type="entry name" value="Fibronectin-binding protein A"/>
    <property type="match status" value="1"/>
</dbReference>
<dbReference type="Gene3D" id="3.40.970.40">
    <property type="entry name" value="fibrinogen binding protein from staphylococcus aureus domain like"/>
    <property type="match status" value="1"/>
</dbReference>
<evidence type="ECO:0000256" key="2">
    <source>
        <dbReference type="ARBA" id="ARBA00022730"/>
    </source>
</evidence>
<comment type="similarity">
    <text evidence="5">Belongs to the NEMF family.</text>
</comment>
<keyword evidence="2 5" id="KW-0699">rRNA-binding</keyword>
<keyword evidence="9" id="KW-1185">Reference proteome</keyword>
<keyword evidence="4 5" id="KW-0648">Protein biosynthesis</keyword>
<dbReference type="AlphaFoldDB" id="A0A0R2IS60"/>
<feature type="region of interest" description="Disordered" evidence="6">
    <location>
        <begin position="430"/>
        <end position="454"/>
    </location>
</feature>
<dbReference type="Gene3D" id="2.30.310.10">
    <property type="entry name" value="ibrinogen binding protein from staphylococcus aureus domain"/>
    <property type="match status" value="1"/>
</dbReference>
<gene>
    <name evidence="5" type="primary">rqcH</name>
    <name evidence="8" type="ORF">IV80_GL000173</name>
</gene>
<evidence type="ECO:0000313" key="9">
    <source>
        <dbReference type="Proteomes" id="UP000051568"/>
    </source>
</evidence>
<sequence>MSFDGSFTHAMVNELNTLLQSGRITKIHQPYENEVIITFRANRKNYPVLLSAHPNYARVQITKIPYANPATPTNFAMMLRKYLDGAILNGIQQVENDRIINFSFSKRNELGDVEELLLAVEIMGRRSNIVLLNNSTKVILDTIKHINADQNRYRLLLPGATYITPPSQDKRNPFTDTSEAYVTAQNNYPNQEVLANELRKIYQGLNKDTSLELAHYLHQHNKPDAFKSFFAQFNQAQPTITTQKRKSNFTAFPYATIEGTQQHFETLSELLDAFYVAKAQRDRVIQKAGNLVHVVKNDLKKNRIKVKKLNQTLVNSEKADDYKIKGEILTTYLNQVKRGMTEITLPNYYDENRDIKILLSNQISPSQNAQKYFKKYQKAKNAVHYVSEQLAKTNQEIQYLDNIMTQIELANPQDLDEIREELEKEGYLKAKQTKRKQKRVQPSKPETFYSTDGTKISVGKNDTQNDRLTLKTAKKTDIWMHTQKIPGSHVIIHASEPSEQTLIQAATLAAYFSKAQDSAHVPVDYVPVKRVHKPNGAKPGFVIYEGQTTLIVDPDEKMVQELREQN</sequence>
<evidence type="ECO:0000313" key="8">
    <source>
        <dbReference type="EMBL" id="KRN67630.1"/>
    </source>
</evidence>
<dbReference type="Pfam" id="PF05833">
    <property type="entry name" value="NFACT_N"/>
    <property type="match status" value="1"/>
</dbReference>
<dbReference type="HAMAP" id="MF_00844_B">
    <property type="entry name" value="RqcH_B"/>
    <property type="match status" value="1"/>
</dbReference>
<keyword evidence="1 5" id="KW-0820">tRNA-binding</keyword>
<dbReference type="InterPro" id="IPR008532">
    <property type="entry name" value="NFACT_RNA-bd"/>
</dbReference>
<dbReference type="InterPro" id="IPR051608">
    <property type="entry name" value="RQC_Subunit_NEMF"/>
</dbReference>
<proteinExistence type="inferred from homology"/>
<dbReference type="EMBL" id="JQBR01000001">
    <property type="protein sequence ID" value="KRN67630.1"/>
    <property type="molecule type" value="Genomic_DNA"/>
</dbReference>
<dbReference type="GO" id="GO:0043023">
    <property type="term" value="F:ribosomal large subunit binding"/>
    <property type="evidence" value="ECO:0007669"/>
    <property type="project" value="UniProtKB-UniRule"/>
</dbReference>
<comment type="caution">
    <text evidence="8">The sequence shown here is derived from an EMBL/GenBank/DDBJ whole genome shotgun (WGS) entry which is preliminary data.</text>
</comment>
<dbReference type="STRING" id="319652.IV80_GL000173"/>
<name>A0A0R2IS60_9LACO</name>
<keyword evidence="3 5" id="KW-0694">RNA-binding</keyword>
<comment type="function">
    <text evidence="5">Key component of the ribosome quality control system (RQC), a ribosome-associated complex that mediates the extraction of incompletely synthesized nascent chains from stalled ribosomes and their subsequent degradation. RqcH recruits Ala-charged tRNA, and with RqcP directs the elongation of stalled nascent chains on 50S ribosomal subunits, leading to non-templated C-terminal alanine extensions (Ala tail). The Ala tail promotes nascent chain degradation. May add between 1 and at least 8 Ala residues. Binds to stalled 50S ribosomal subunits.</text>
</comment>
<dbReference type="InterPro" id="IPR043682">
    <property type="entry name" value="RqcH_bacterial"/>
</dbReference>
<dbReference type="PATRIC" id="fig|319652.3.peg.175"/>
<evidence type="ECO:0000256" key="4">
    <source>
        <dbReference type="ARBA" id="ARBA00022917"/>
    </source>
</evidence>
<evidence type="ECO:0000256" key="6">
    <source>
        <dbReference type="SAM" id="MobiDB-lite"/>
    </source>
</evidence>
<evidence type="ECO:0000259" key="7">
    <source>
        <dbReference type="Pfam" id="PF05670"/>
    </source>
</evidence>
<dbReference type="GO" id="GO:0000049">
    <property type="term" value="F:tRNA binding"/>
    <property type="evidence" value="ECO:0007669"/>
    <property type="project" value="UniProtKB-UniRule"/>
</dbReference>
<comment type="subunit">
    <text evidence="5">Associates with stalled 50S ribosomal subunits. Binds to RqcP.</text>
</comment>
<feature type="domain" description="NFACT RNA-binding" evidence="7">
    <location>
        <begin position="447"/>
        <end position="536"/>
    </location>
</feature>